<name>A0A6G8PXT0_9ACTN</name>
<dbReference type="KEGG" id="rmar:GBA65_11100"/>
<proteinExistence type="predicted"/>
<protein>
    <submittedName>
        <fullName evidence="2">Uncharacterized protein</fullName>
    </submittedName>
</protein>
<feature type="region of interest" description="Disordered" evidence="1">
    <location>
        <begin position="69"/>
        <end position="122"/>
    </location>
</feature>
<feature type="compositionally biased region" description="Low complexity" evidence="1">
    <location>
        <begin position="81"/>
        <end position="104"/>
    </location>
</feature>
<reference evidence="2 3" key="1">
    <citation type="submission" date="2019-10" db="EMBL/GenBank/DDBJ databases">
        <title>Rubrobacter sp nov SCSIO 52915 isolated from a deep-sea sediment in the South China Sea.</title>
        <authorList>
            <person name="Chen R.W."/>
        </authorList>
    </citation>
    <scope>NUCLEOTIDE SEQUENCE [LARGE SCALE GENOMIC DNA]</scope>
    <source>
        <strain evidence="2 3">SCSIO 52915</strain>
    </source>
</reference>
<gene>
    <name evidence="2" type="ORF">GBA65_11100</name>
</gene>
<evidence type="ECO:0000313" key="3">
    <source>
        <dbReference type="Proteomes" id="UP000502706"/>
    </source>
</evidence>
<dbReference type="Proteomes" id="UP000502706">
    <property type="component" value="Chromosome"/>
</dbReference>
<dbReference type="EMBL" id="CP045121">
    <property type="protein sequence ID" value="QIN78978.1"/>
    <property type="molecule type" value="Genomic_DNA"/>
</dbReference>
<evidence type="ECO:0000313" key="2">
    <source>
        <dbReference type="EMBL" id="QIN78978.1"/>
    </source>
</evidence>
<accession>A0A6G8PXT0</accession>
<evidence type="ECO:0000256" key="1">
    <source>
        <dbReference type="SAM" id="MobiDB-lite"/>
    </source>
</evidence>
<keyword evidence="3" id="KW-1185">Reference proteome</keyword>
<dbReference type="AlphaFoldDB" id="A0A6G8PXT0"/>
<organism evidence="2 3">
    <name type="scientific">Rubrobacter marinus</name>
    <dbReference type="NCBI Taxonomy" id="2653852"/>
    <lineage>
        <taxon>Bacteria</taxon>
        <taxon>Bacillati</taxon>
        <taxon>Actinomycetota</taxon>
        <taxon>Rubrobacteria</taxon>
        <taxon>Rubrobacterales</taxon>
        <taxon>Rubrobacteraceae</taxon>
        <taxon>Rubrobacter</taxon>
    </lineage>
</organism>
<dbReference type="RefSeq" id="WP_166396640.1">
    <property type="nucleotide sequence ID" value="NZ_CP045121.1"/>
</dbReference>
<sequence length="122" mass="12428">MAGWGKLIAGAVIGAAGAIYATNEELRKGLPGAARDLPETVRRRFQAATAAAREASALRRAEIIKELEAHGGDHAGRRSLGAPAGAVPGLPAAEGPSEVPAAPRVVRRAEAGRPEPAAPVEE</sequence>